<keyword evidence="3" id="KW-1185">Reference proteome</keyword>
<dbReference type="EMBL" id="JBGOOW010000008">
    <property type="protein sequence ID" value="MEZ8181159.1"/>
    <property type="molecule type" value="Genomic_DNA"/>
</dbReference>
<evidence type="ECO:0000259" key="1">
    <source>
        <dbReference type="Pfam" id="PF12571"/>
    </source>
</evidence>
<dbReference type="RefSeq" id="WP_371690884.1">
    <property type="nucleotide sequence ID" value="NZ_JBGONW010000004.1"/>
</dbReference>
<proteinExistence type="predicted"/>
<organism evidence="2 3">
    <name type="scientific">Vibrio splendidus</name>
    <dbReference type="NCBI Taxonomy" id="29497"/>
    <lineage>
        <taxon>Bacteria</taxon>
        <taxon>Pseudomonadati</taxon>
        <taxon>Pseudomonadota</taxon>
        <taxon>Gammaproteobacteria</taxon>
        <taxon>Vibrionales</taxon>
        <taxon>Vibrionaceae</taxon>
        <taxon>Vibrio</taxon>
    </lineage>
</organism>
<dbReference type="Pfam" id="PF12571">
    <property type="entry name" value="Phage_tail_fib"/>
    <property type="match status" value="1"/>
</dbReference>
<name>A0ABV4LRU2_VIBSP</name>
<accession>A0ABV4LRU2</accession>
<gene>
    <name evidence="2" type="ORF">ACED33_10765</name>
</gene>
<dbReference type="InterPro" id="IPR022225">
    <property type="entry name" value="Phage_tail_fibre_N"/>
</dbReference>
<evidence type="ECO:0000313" key="3">
    <source>
        <dbReference type="Proteomes" id="UP001569200"/>
    </source>
</evidence>
<feature type="domain" description="Phage tail fibre protein N-terminal" evidence="1">
    <location>
        <begin position="8"/>
        <end position="147"/>
    </location>
</feature>
<reference evidence="2 3" key="1">
    <citation type="submission" date="2024-06" db="EMBL/GenBank/DDBJ databases">
        <authorList>
            <person name="Steensen K."/>
            <person name="Seneca J."/>
            <person name="Bartlau N."/>
            <person name="Yu A.X."/>
            <person name="Polz M.F."/>
        </authorList>
    </citation>
    <scope>NUCLEOTIDE SEQUENCE [LARGE SCALE GENOMIC DNA]</scope>
    <source>
        <strain evidence="2 3">1F145</strain>
    </source>
</reference>
<sequence>MANVSDKSILTAAGKALLAQLNAEEKALVIDKMIFANVPNRPEYPQPDDVVPTDNVVHQAAVEQRGRLSEDSVIYSTTLASNEGPFEFNWTGAYCSEYGVLVTIDHHSLTPKTVDEPGVSGNTLVRSVVLEYKDIAEITNITVDASTWQYNATPRMKKMDNDVAQANIDQNGKDWFIEEGFLVTPQASAFSIKAGAGYVSGNRVALEFDRSIQVPNKPSFIYIDAHREGTPTGEQVTLFNFVVSADEKDDYIDSSTGKDVPHFVCKIAQVLGDGSVSDLRPEGEVELNSRFNSQADTGTRQLRGTTQSLIGRVIAGHDCLYIKNENRDLDIMYMISPHRDGVIESIDLNLGQVVVDGEISYVEVAPKLKTASIESLRTMSPPAFSTVAVTDYYSGWAARKKMLGGGGDFYIDASDTATLDDGGMVIVCANGFRAKRIYIDKVYVDWFGASERHGESDAHLNVDAFTRCAKFCFEGKGQENSVPGMWFSATEAGGYKVNDTTPVPYNHIRMGSDGESRIRPISTGNKYPVFDNLDAVTERCVVDKVIFYMWDGFDPINLSYGINSAFRFRRLSRNAKLKITCIGGDTGLDLATNDDHWGIDLTDSRFESQKYPLRLDVNGQTFKVSGGMFNATVKAGTDVIIVGNSSQINFENVVFENDAVNTKYAGGKMLRISGNVQEVIFNSCQSERLGYIEGRTGEATDYDVFIDGASRITLINSRMWGGNYGSSEKGNSRNYGWYLKNASVKLISSRIYSFSGTALYGEGDCSISCDSKSQVDGRIKGQIKAVSNADLGKNQVSCPSMSRYELSRGQSVPLGWSHLEATTTPDSRLVSENLLERGSKYGLEFKSSIYTNFIKVERGDEIVLRFFGKFYGSNVELHTLKYDADGTIKLNNSGDPDFTLIKRFNVNSSGVDTGSCYFIIKHTIDTDVDFVCFLFSKPKYPDTQINYIEQPAIYVGTGVDWEEGSSYSDNDGTYGFRFYLGPLLPAIENGDLIAAKTDLKGYFRQGEMVRHQRTAVTEPLVSVCTETGLLDAQEVSMKVMLTK</sequence>
<evidence type="ECO:0000313" key="2">
    <source>
        <dbReference type="EMBL" id="MEZ8181159.1"/>
    </source>
</evidence>
<comment type="caution">
    <text evidence="2">The sequence shown here is derived from an EMBL/GenBank/DDBJ whole genome shotgun (WGS) entry which is preliminary data.</text>
</comment>
<protein>
    <submittedName>
        <fullName evidence="2">Phage tail protein</fullName>
    </submittedName>
</protein>
<dbReference type="Proteomes" id="UP001569200">
    <property type="component" value="Unassembled WGS sequence"/>
</dbReference>